<evidence type="ECO:0000256" key="8">
    <source>
        <dbReference type="ARBA" id="ARBA00022840"/>
    </source>
</evidence>
<feature type="binding site" evidence="9">
    <location>
        <position position="125"/>
    </location>
    <ligand>
        <name>ATP</name>
        <dbReference type="ChEBI" id="CHEBI:30616"/>
    </ligand>
</feature>
<evidence type="ECO:0000256" key="1">
    <source>
        <dbReference type="ARBA" id="ARBA00000082"/>
    </source>
</evidence>
<evidence type="ECO:0000259" key="12">
    <source>
        <dbReference type="SMART" id="SM00562"/>
    </source>
</evidence>
<dbReference type="GO" id="GO:0006228">
    <property type="term" value="P:UTP biosynthetic process"/>
    <property type="evidence" value="ECO:0007669"/>
    <property type="project" value="InterPro"/>
</dbReference>
<dbReference type="GeneID" id="23612451"/>
<feature type="binding site" evidence="9">
    <location>
        <position position="170"/>
    </location>
    <ligand>
        <name>ATP</name>
        <dbReference type="ChEBI" id="CHEBI:30616"/>
    </ligand>
</feature>
<name>A0A087SCB0_AUXPR</name>
<dbReference type="GO" id="GO:0004550">
    <property type="term" value="F:nucleoside diphosphate kinase activity"/>
    <property type="evidence" value="ECO:0007669"/>
    <property type="project" value="UniProtKB-EC"/>
</dbReference>
<evidence type="ECO:0000256" key="4">
    <source>
        <dbReference type="ARBA" id="ARBA00008142"/>
    </source>
</evidence>
<comment type="catalytic activity">
    <reaction evidence="1 11">
        <text>a 2'-deoxyribonucleoside 5'-diphosphate + ATP = a 2'-deoxyribonucleoside 5'-triphosphate + ADP</text>
        <dbReference type="Rhea" id="RHEA:44640"/>
        <dbReference type="ChEBI" id="CHEBI:30616"/>
        <dbReference type="ChEBI" id="CHEBI:61560"/>
        <dbReference type="ChEBI" id="CHEBI:73316"/>
        <dbReference type="ChEBI" id="CHEBI:456216"/>
        <dbReference type="EC" id="2.7.4.6"/>
    </reaction>
</comment>
<evidence type="ECO:0000256" key="3">
    <source>
        <dbReference type="ARBA" id="ARBA00001946"/>
    </source>
</evidence>
<dbReference type="STRING" id="3075.A0A087SCB0"/>
<dbReference type="Proteomes" id="UP000028924">
    <property type="component" value="Unassembled WGS sequence"/>
</dbReference>
<comment type="cofactor">
    <cofactor evidence="3">
        <name>Mg(2+)</name>
        <dbReference type="ChEBI" id="CHEBI:18420"/>
    </cofactor>
</comment>
<dbReference type="InterPro" id="IPR023005">
    <property type="entry name" value="Nucleoside_diP_kinase_AS"/>
</dbReference>
<feature type="binding site" evidence="9">
    <location>
        <position position="159"/>
    </location>
    <ligand>
        <name>ATP</name>
        <dbReference type="ChEBI" id="CHEBI:30616"/>
    </ligand>
</feature>
<keyword evidence="6 11" id="KW-0547">Nucleotide-binding</keyword>
<evidence type="ECO:0000256" key="10">
    <source>
        <dbReference type="RuleBase" id="RU004011"/>
    </source>
</evidence>
<dbReference type="OrthoDB" id="2162449at2759"/>
<keyword evidence="5 11" id="KW-0808">Transferase</keyword>
<dbReference type="KEGG" id="apro:F751_1060"/>
<organism evidence="13 14">
    <name type="scientific">Auxenochlorella protothecoides</name>
    <name type="common">Green microalga</name>
    <name type="synonym">Chlorella protothecoides</name>
    <dbReference type="NCBI Taxonomy" id="3075"/>
    <lineage>
        <taxon>Eukaryota</taxon>
        <taxon>Viridiplantae</taxon>
        <taxon>Chlorophyta</taxon>
        <taxon>core chlorophytes</taxon>
        <taxon>Trebouxiophyceae</taxon>
        <taxon>Chlorellales</taxon>
        <taxon>Chlorellaceae</taxon>
        <taxon>Auxenochlorella</taxon>
    </lineage>
</organism>
<dbReference type="Gene3D" id="3.30.70.141">
    <property type="entry name" value="Nucleoside diphosphate kinase-like domain"/>
    <property type="match status" value="1"/>
</dbReference>
<evidence type="ECO:0000256" key="11">
    <source>
        <dbReference type="RuleBase" id="RU004013"/>
    </source>
</evidence>
<evidence type="ECO:0000313" key="14">
    <source>
        <dbReference type="Proteomes" id="UP000028924"/>
    </source>
</evidence>
<gene>
    <name evidence="13" type="ORF">F751_1060</name>
</gene>
<feature type="binding site" evidence="9">
    <location>
        <position position="77"/>
    </location>
    <ligand>
        <name>ATP</name>
        <dbReference type="ChEBI" id="CHEBI:30616"/>
    </ligand>
</feature>
<dbReference type="HAMAP" id="MF_00451">
    <property type="entry name" value="NDP_kinase"/>
    <property type="match status" value="1"/>
</dbReference>
<dbReference type="SMART" id="SM00562">
    <property type="entry name" value="NDK"/>
    <property type="match status" value="1"/>
</dbReference>
<dbReference type="PROSITE" id="PS51374">
    <property type="entry name" value="NDPK_LIKE"/>
    <property type="match status" value="1"/>
</dbReference>
<dbReference type="FunFam" id="3.30.70.141:FF:000002">
    <property type="entry name" value="Nucleoside diphosphate kinase"/>
    <property type="match status" value="1"/>
</dbReference>
<sequence length="217" mass="23132">MLRAAARSVARVARRASSSNAAGVLVGASRTAYSTWTQAAVKPRVGRAALLAAMGVGMGTTVAMAASNQERSFIMVKPEGVQRALVGEVIKRFEQRGFKLVGLKVLVPSKDIANVHYGEHEGKPFFPKLVGHITSGAVVAMVWEGKDIVKTGRAMIGATNPLASAPGTIRGDFAIDLGRNIVHGSDSVDSAQREIALWFSPDELAEYDPTVTPWIYE</sequence>
<dbReference type="CDD" id="cd04413">
    <property type="entry name" value="NDPk_I"/>
    <property type="match status" value="1"/>
</dbReference>
<dbReference type="eggNOG" id="KOG0888">
    <property type="taxonomic scope" value="Eukaryota"/>
</dbReference>
<keyword evidence="8 11" id="KW-0067">ATP-binding</keyword>
<keyword evidence="7 11" id="KW-0418">Kinase</keyword>
<evidence type="ECO:0000256" key="6">
    <source>
        <dbReference type="ARBA" id="ARBA00022741"/>
    </source>
</evidence>
<dbReference type="InterPro" id="IPR034907">
    <property type="entry name" value="NDK-like_dom"/>
</dbReference>
<dbReference type="GO" id="GO:0006183">
    <property type="term" value="P:GTP biosynthetic process"/>
    <property type="evidence" value="ECO:0007669"/>
    <property type="project" value="InterPro"/>
</dbReference>
<dbReference type="Pfam" id="PF00334">
    <property type="entry name" value="NDK"/>
    <property type="match status" value="1"/>
</dbReference>
<evidence type="ECO:0000256" key="7">
    <source>
        <dbReference type="ARBA" id="ARBA00022777"/>
    </source>
</evidence>
<dbReference type="AlphaFoldDB" id="A0A087SCB0"/>
<dbReference type="InterPro" id="IPR036850">
    <property type="entry name" value="NDK-like_dom_sf"/>
</dbReference>
<dbReference type="GO" id="GO:0006241">
    <property type="term" value="P:CTP biosynthetic process"/>
    <property type="evidence" value="ECO:0007669"/>
    <property type="project" value="InterPro"/>
</dbReference>
<comment type="similarity">
    <text evidence="4 9 10">Belongs to the NDK family.</text>
</comment>
<protein>
    <recommendedName>
        <fullName evidence="11">Nucleoside diphosphate kinase</fullName>
        <ecNumber evidence="11">2.7.4.6</ecNumber>
    </recommendedName>
</protein>
<dbReference type="GO" id="GO:0005524">
    <property type="term" value="F:ATP binding"/>
    <property type="evidence" value="ECO:0007669"/>
    <property type="project" value="UniProtKB-KW"/>
</dbReference>
<dbReference type="EC" id="2.7.4.6" evidence="11"/>
<dbReference type="PANTHER" id="PTHR11349">
    <property type="entry name" value="NUCLEOSIDE DIPHOSPHATE KINASE"/>
    <property type="match status" value="1"/>
</dbReference>
<dbReference type="EMBL" id="KL662090">
    <property type="protein sequence ID" value="KFM23364.1"/>
    <property type="molecule type" value="Genomic_DNA"/>
</dbReference>
<dbReference type="PROSITE" id="PS00469">
    <property type="entry name" value="NDPK"/>
    <property type="match status" value="1"/>
</dbReference>
<evidence type="ECO:0000313" key="13">
    <source>
        <dbReference type="EMBL" id="KFM23364.1"/>
    </source>
</evidence>
<reference evidence="13 14" key="1">
    <citation type="journal article" date="2014" name="BMC Genomics">
        <title>Oil accumulation mechanisms of the oleaginous microalga Chlorella protothecoides revealed through its genome, transcriptomes, and proteomes.</title>
        <authorList>
            <person name="Gao C."/>
            <person name="Wang Y."/>
            <person name="Shen Y."/>
            <person name="Yan D."/>
            <person name="He X."/>
            <person name="Dai J."/>
            <person name="Wu Q."/>
        </authorList>
    </citation>
    <scope>NUCLEOTIDE SEQUENCE [LARGE SCALE GENOMIC DNA]</scope>
    <source>
        <strain evidence="13 14">0710</strain>
    </source>
</reference>
<accession>A0A087SCB0</accession>
<dbReference type="SUPFAM" id="SSF54919">
    <property type="entry name" value="Nucleoside diphosphate kinase, NDK"/>
    <property type="match status" value="1"/>
</dbReference>
<proteinExistence type="inferred from homology"/>
<evidence type="ECO:0000256" key="9">
    <source>
        <dbReference type="PROSITE-ProRule" id="PRU00706"/>
    </source>
</evidence>
<dbReference type="RefSeq" id="XP_011396234.1">
    <property type="nucleotide sequence ID" value="XM_011397932.1"/>
</dbReference>
<feature type="active site" description="Pros-phosphohistidine intermediate" evidence="9">
    <location>
        <position position="183"/>
    </location>
</feature>
<keyword evidence="14" id="KW-1185">Reference proteome</keyword>
<dbReference type="NCBIfam" id="NF001908">
    <property type="entry name" value="PRK00668.1"/>
    <property type="match status" value="1"/>
</dbReference>
<evidence type="ECO:0000256" key="5">
    <source>
        <dbReference type="ARBA" id="ARBA00022679"/>
    </source>
</evidence>
<evidence type="ECO:0000256" key="2">
    <source>
        <dbReference type="ARBA" id="ARBA00000937"/>
    </source>
</evidence>
<feature type="binding site" evidence="9">
    <location>
        <position position="153"/>
    </location>
    <ligand>
        <name>ATP</name>
        <dbReference type="ChEBI" id="CHEBI:30616"/>
    </ligand>
</feature>
<comment type="catalytic activity">
    <reaction evidence="2">
        <text>a ribonucleoside 5'-diphosphate + ATP = a ribonucleoside 5'-triphosphate + ADP</text>
        <dbReference type="Rhea" id="RHEA:18113"/>
        <dbReference type="ChEBI" id="CHEBI:30616"/>
        <dbReference type="ChEBI" id="CHEBI:57930"/>
        <dbReference type="ChEBI" id="CHEBI:61557"/>
        <dbReference type="ChEBI" id="CHEBI:456216"/>
        <dbReference type="EC" id="2.7.4.6"/>
    </reaction>
</comment>
<feature type="domain" description="Nucleoside diphosphate kinase-like" evidence="12">
    <location>
        <begin position="69"/>
        <end position="206"/>
    </location>
</feature>
<feature type="binding site" evidence="9">
    <location>
        <position position="180"/>
    </location>
    <ligand>
        <name>ATP</name>
        <dbReference type="ChEBI" id="CHEBI:30616"/>
    </ligand>
</feature>
<dbReference type="PRINTS" id="PR01243">
    <property type="entry name" value="NUCDPKINASE"/>
</dbReference>
<dbReference type="InterPro" id="IPR001564">
    <property type="entry name" value="Nucleoside_diP_kinase"/>
</dbReference>